<accession>A0A1Y2HEY5</accession>
<dbReference type="EMBL" id="MCFL01000044">
    <property type="protein sequence ID" value="ORZ32574.1"/>
    <property type="molecule type" value="Genomic_DNA"/>
</dbReference>
<gene>
    <name evidence="2" type="ORF">BCR44DRAFT_31390</name>
</gene>
<proteinExistence type="predicted"/>
<keyword evidence="3" id="KW-1185">Reference proteome</keyword>
<dbReference type="Proteomes" id="UP000193411">
    <property type="component" value="Unassembled WGS sequence"/>
</dbReference>
<feature type="compositionally biased region" description="Basic residues" evidence="1">
    <location>
        <begin position="212"/>
        <end position="224"/>
    </location>
</feature>
<dbReference type="CDD" id="cd00303">
    <property type="entry name" value="retropepsin_like"/>
    <property type="match status" value="1"/>
</dbReference>
<dbReference type="AlphaFoldDB" id="A0A1Y2HEY5"/>
<feature type="region of interest" description="Disordered" evidence="1">
    <location>
        <begin position="197"/>
        <end position="227"/>
    </location>
</feature>
<comment type="caution">
    <text evidence="2">The sequence shown here is derived from an EMBL/GenBank/DDBJ whole genome shotgun (WGS) entry which is preliminary data.</text>
</comment>
<evidence type="ECO:0000256" key="1">
    <source>
        <dbReference type="SAM" id="MobiDB-lite"/>
    </source>
</evidence>
<sequence>MVWHKYLVDVPEVFKINAHAKRADGKYASFIRKWRETNALGRFLSFAVYADAIRQTAMHGDPPALEALRKLHKLRYRPGKGKAAQFVVDVRDLLSTANIPSESIVAAFIFSTMLPESSLLKAGARLTAGLREGSFEKMVVEFLAAEDSLLAASPSTVVETHLEDRMDVCAISSDQMARPQLKCPRCGGIGHVESKCAGKRPSGLGEQAPMPKKTRRRQRRRRKPAPTLAAATIEDPVTDPSPPLCVQSDGNESDLSAYIASIFEVERKGTHLYLGATIADAGGAGRPGLLGHMLDSGAPRSFIDRTIAESLKMTKIPISSPFSLRGIDGKAIAGGQVTHKRAPSKTFLVGLGPRRKLAATVVHSSAKAVSQSTCL</sequence>
<protein>
    <submittedName>
        <fullName evidence="2">Uncharacterized protein</fullName>
    </submittedName>
</protein>
<evidence type="ECO:0000313" key="3">
    <source>
        <dbReference type="Proteomes" id="UP000193411"/>
    </source>
</evidence>
<name>A0A1Y2HEY5_9FUNG</name>
<reference evidence="2 3" key="1">
    <citation type="submission" date="2016-07" db="EMBL/GenBank/DDBJ databases">
        <title>Pervasive Adenine N6-methylation of Active Genes in Fungi.</title>
        <authorList>
            <consortium name="DOE Joint Genome Institute"/>
            <person name="Mondo S.J."/>
            <person name="Dannebaum R.O."/>
            <person name="Kuo R.C."/>
            <person name="Labutti K."/>
            <person name="Haridas S."/>
            <person name="Kuo A."/>
            <person name="Salamov A."/>
            <person name="Ahrendt S.R."/>
            <person name="Lipzen A."/>
            <person name="Sullivan W."/>
            <person name="Andreopoulos W.B."/>
            <person name="Clum A."/>
            <person name="Lindquist E."/>
            <person name="Daum C."/>
            <person name="Ramamoorthy G.K."/>
            <person name="Gryganskyi A."/>
            <person name="Culley D."/>
            <person name="Magnuson J.K."/>
            <person name="James T.Y."/>
            <person name="O'Malley M.A."/>
            <person name="Stajich J.E."/>
            <person name="Spatafora J.W."/>
            <person name="Visel A."/>
            <person name="Grigoriev I.V."/>
        </authorList>
    </citation>
    <scope>NUCLEOTIDE SEQUENCE [LARGE SCALE GENOMIC DNA]</scope>
    <source>
        <strain evidence="2 3">PL171</strain>
    </source>
</reference>
<evidence type="ECO:0000313" key="2">
    <source>
        <dbReference type="EMBL" id="ORZ32574.1"/>
    </source>
</evidence>
<organism evidence="2 3">
    <name type="scientific">Catenaria anguillulae PL171</name>
    <dbReference type="NCBI Taxonomy" id="765915"/>
    <lineage>
        <taxon>Eukaryota</taxon>
        <taxon>Fungi</taxon>
        <taxon>Fungi incertae sedis</taxon>
        <taxon>Blastocladiomycota</taxon>
        <taxon>Blastocladiomycetes</taxon>
        <taxon>Blastocladiales</taxon>
        <taxon>Catenariaceae</taxon>
        <taxon>Catenaria</taxon>
    </lineage>
</organism>